<dbReference type="Pfam" id="PF15007">
    <property type="entry name" value="CEP44"/>
    <property type="match status" value="1"/>
</dbReference>
<comment type="subcellular location">
    <subcellularLocation>
        <location evidence="1">Cytoplasm</location>
        <location evidence="1">Cytoskeleton</location>
        <location evidence="1">Microtubule organizing center</location>
        <location evidence="1">Centrosome</location>
        <location evidence="1">Centriole</location>
    </subcellularLocation>
    <subcellularLocation>
        <location evidence="3">Cytoplasm</location>
        <location evidence="3">Cytoskeleton</location>
        <location evidence="3">Spindle pole</location>
    </subcellularLocation>
    <subcellularLocation>
        <location evidence="2">Midbody</location>
    </subcellularLocation>
</comment>
<gene>
    <name evidence="10" type="ORF">C2E21_8248</name>
</gene>
<organism evidence="10 11">
    <name type="scientific">Chlorella sorokiniana</name>
    <name type="common">Freshwater green alga</name>
    <dbReference type="NCBI Taxonomy" id="3076"/>
    <lineage>
        <taxon>Eukaryota</taxon>
        <taxon>Viridiplantae</taxon>
        <taxon>Chlorophyta</taxon>
        <taxon>core chlorophytes</taxon>
        <taxon>Trebouxiophyceae</taxon>
        <taxon>Chlorellales</taxon>
        <taxon>Chlorellaceae</taxon>
        <taxon>Chlorella clade</taxon>
        <taxon>Chlorella</taxon>
    </lineage>
</organism>
<keyword evidence="5" id="KW-0963">Cytoplasm</keyword>
<keyword evidence="7" id="KW-0206">Cytoskeleton</keyword>
<protein>
    <recommendedName>
        <fullName evidence="4">Centrosomal protein of 44 kDa</fullName>
    </recommendedName>
</protein>
<dbReference type="PANTHER" id="PTHR31477">
    <property type="entry name" value="CENTROSOMAL PROTEIN OF 44 KDA"/>
    <property type="match status" value="1"/>
</dbReference>
<evidence type="ECO:0000256" key="1">
    <source>
        <dbReference type="ARBA" id="ARBA00004114"/>
    </source>
</evidence>
<evidence type="ECO:0000256" key="7">
    <source>
        <dbReference type="ARBA" id="ARBA00023212"/>
    </source>
</evidence>
<dbReference type="InterPro" id="IPR033603">
    <property type="entry name" value="CEP44"/>
</dbReference>
<evidence type="ECO:0000313" key="11">
    <source>
        <dbReference type="Proteomes" id="UP000239899"/>
    </source>
</evidence>
<dbReference type="EMBL" id="LHPG02000019">
    <property type="protein sequence ID" value="PRW32571.1"/>
    <property type="molecule type" value="Genomic_DNA"/>
</dbReference>
<keyword evidence="6" id="KW-0175">Coiled coil</keyword>
<dbReference type="GO" id="GO:0030496">
    <property type="term" value="C:midbody"/>
    <property type="evidence" value="ECO:0007669"/>
    <property type="project" value="UniProtKB-SubCell"/>
</dbReference>
<reference evidence="10 11" key="1">
    <citation type="journal article" date="2018" name="Plant J.">
        <title>Genome sequences of Chlorella sorokiniana UTEX 1602 and Micractinium conductrix SAG 241.80: implications to maltose excretion by a green alga.</title>
        <authorList>
            <person name="Arriola M.B."/>
            <person name="Velmurugan N."/>
            <person name="Zhang Y."/>
            <person name="Plunkett M.H."/>
            <person name="Hondzo H."/>
            <person name="Barney B.M."/>
        </authorList>
    </citation>
    <scope>NUCLEOTIDE SEQUENCE [LARGE SCALE GENOMIC DNA]</scope>
    <source>
        <strain evidence="11">UTEX 1602</strain>
    </source>
</reference>
<evidence type="ECO:0000256" key="6">
    <source>
        <dbReference type="ARBA" id="ARBA00023054"/>
    </source>
</evidence>
<evidence type="ECO:0000256" key="4">
    <source>
        <dbReference type="ARBA" id="ARBA00014053"/>
    </source>
</evidence>
<dbReference type="STRING" id="3076.A0A2P6TF28"/>
<evidence type="ECO:0000256" key="8">
    <source>
        <dbReference type="ARBA" id="ARBA00046235"/>
    </source>
</evidence>
<dbReference type="Proteomes" id="UP000239899">
    <property type="component" value="Unassembled WGS sequence"/>
</dbReference>
<keyword evidence="11" id="KW-1185">Reference proteome</keyword>
<evidence type="ECO:0000259" key="9">
    <source>
        <dbReference type="Pfam" id="PF15007"/>
    </source>
</evidence>
<dbReference type="AlphaFoldDB" id="A0A2P6TF28"/>
<dbReference type="PANTHER" id="PTHR31477:SF1">
    <property type="entry name" value="CENTROSOMAL PROTEIN OF 44 KDA"/>
    <property type="match status" value="1"/>
</dbReference>
<accession>A0A2P6TF28</accession>
<comment type="caution">
    <text evidence="10">The sequence shown here is derived from an EMBL/GenBank/DDBJ whole genome shotgun (WGS) entry which is preliminary data.</text>
</comment>
<proteinExistence type="predicted"/>
<evidence type="ECO:0000256" key="3">
    <source>
        <dbReference type="ARBA" id="ARBA00004647"/>
    </source>
</evidence>
<dbReference type="GO" id="GO:0000922">
    <property type="term" value="C:spindle pole"/>
    <property type="evidence" value="ECO:0007669"/>
    <property type="project" value="UniProtKB-SubCell"/>
</dbReference>
<dbReference type="InterPro" id="IPR029157">
    <property type="entry name" value="CEP44_CC"/>
</dbReference>
<sequence length="153" mass="16289">MAADIQATVAALQAQLRSLKCPLQLDGSAAAAGSPAPYLQALSWLLLHFSKHVALLVTQQGLQLRGASDLRFAEGALRFARDALALRPALSAAQLLADGQFARAKAALVLDVARACKERHNAAARQERLAALKACHAEKRLYAAPWQTSKRGA</sequence>
<dbReference type="GO" id="GO:0005814">
    <property type="term" value="C:centriole"/>
    <property type="evidence" value="ECO:0007669"/>
    <property type="project" value="UniProtKB-SubCell"/>
</dbReference>
<comment type="function">
    <text evidence="8">Centriole-enriched microtubule-binding protein involved in centriole biogenesis. In collaboration with CEP295 and POC1B, is required for the centriole-to-centrosome conversion by ensuring the formation of bona fide centriole wall. Functions as a linker component that maintains centrosome cohesion. Associates with CROCC and regulates its stability and localization to the centrosome.</text>
</comment>
<dbReference type="OrthoDB" id="259598at2759"/>
<name>A0A2P6TF28_CHLSO</name>
<evidence type="ECO:0000256" key="2">
    <source>
        <dbReference type="ARBA" id="ARBA00004214"/>
    </source>
</evidence>
<evidence type="ECO:0000313" key="10">
    <source>
        <dbReference type="EMBL" id="PRW32571.1"/>
    </source>
</evidence>
<evidence type="ECO:0000256" key="5">
    <source>
        <dbReference type="ARBA" id="ARBA00022490"/>
    </source>
</evidence>
<feature type="domain" description="Centrosomal CEP44" evidence="9">
    <location>
        <begin position="4"/>
        <end position="128"/>
    </location>
</feature>